<name>A0A1J5QS03_9ZZZZ</name>
<protein>
    <submittedName>
        <fullName evidence="7">Homoserine/homoserine lactone efflux protein</fullName>
    </submittedName>
</protein>
<evidence type="ECO:0000256" key="1">
    <source>
        <dbReference type="ARBA" id="ARBA00004651"/>
    </source>
</evidence>
<dbReference type="Pfam" id="PF01810">
    <property type="entry name" value="LysE"/>
    <property type="match status" value="1"/>
</dbReference>
<feature type="transmembrane region" description="Helical" evidence="6">
    <location>
        <begin position="6"/>
        <end position="28"/>
    </location>
</feature>
<gene>
    <name evidence="7" type="primary">rhtB_6</name>
    <name evidence="7" type="ORF">GALL_319510</name>
</gene>
<comment type="caution">
    <text evidence="7">The sequence shown here is derived from an EMBL/GenBank/DDBJ whole genome shotgun (WGS) entry which is preliminary data.</text>
</comment>
<feature type="transmembrane region" description="Helical" evidence="6">
    <location>
        <begin position="71"/>
        <end position="92"/>
    </location>
</feature>
<keyword evidence="5 6" id="KW-0472">Membrane</keyword>
<dbReference type="PANTHER" id="PTHR30086:SF20">
    <property type="entry name" value="ARGININE EXPORTER PROTEIN ARGO-RELATED"/>
    <property type="match status" value="1"/>
</dbReference>
<organism evidence="7">
    <name type="scientific">mine drainage metagenome</name>
    <dbReference type="NCBI Taxonomy" id="410659"/>
    <lineage>
        <taxon>unclassified sequences</taxon>
        <taxon>metagenomes</taxon>
        <taxon>ecological metagenomes</taxon>
    </lineage>
</organism>
<feature type="transmembrane region" description="Helical" evidence="6">
    <location>
        <begin position="113"/>
        <end position="138"/>
    </location>
</feature>
<evidence type="ECO:0000313" key="7">
    <source>
        <dbReference type="EMBL" id="OIQ86200.1"/>
    </source>
</evidence>
<dbReference type="PIRSF" id="PIRSF006324">
    <property type="entry name" value="LeuE"/>
    <property type="match status" value="1"/>
</dbReference>
<reference evidence="7" key="1">
    <citation type="submission" date="2016-10" db="EMBL/GenBank/DDBJ databases">
        <title>Sequence of Gallionella enrichment culture.</title>
        <authorList>
            <person name="Poehlein A."/>
            <person name="Muehling M."/>
            <person name="Daniel R."/>
        </authorList>
    </citation>
    <scope>NUCLEOTIDE SEQUENCE</scope>
</reference>
<comment type="subcellular location">
    <subcellularLocation>
        <location evidence="1">Cell membrane</location>
        <topology evidence="1">Multi-pass membrane protein</topology>
    </subcellularLocation>
</comment>
<dbReference type="PANTHER" id="PTHR30086">
    <property type="entry name" value="ARGININE EXPORTER PROTEIN ARGO"/>
    <property type="match status" value="1"/>
</dbReference>
<keyword evidence="2" id="KW-1003">Cell membrane</keyword>
<evidence type="ECO:0000256" key="6">
    <source>
        <dbReference type="SAM" id="Phobius"/>
    </source>
</evidence>
<keyword evidence="4 6" id="KW-1133">Transmembrane helix</keyword>
<keyword evidence="3 6" id="KW-0812">Transmembrane</keyword>
<dbReference type="EMBL" id="MLJW01000494">
    <property type="protein sequence ID" value="OIQ86200.1"/>
    <property type="molecule type" value="Genomic_DNA"/>
</dbReference>
<feature type="transmembrane region" description="Helical" evidence="6">
    <location>
        <begin position="144"/>
        <end position="165"/>
    </location>
</feature>
<dbReference type="InterPro" id="IPR001123">
    <property type="entry name" value="LeuE-type"/>
</dbReference>
<accession>A0A1J5QS03</accession>
<feature type="transmembrane region" description="Helical" evidence="6">
    <location>
        <begin position="186"/>
        <end position="204"/>
    </location>
</feature>
<evidence type="ECO:0000256" key="5">
    <source>
        <dbReference type="ARBA" id="ARBA00023136"/>
    </source>
</evidence>
<proteinExistence type="predicted"/>
<evidence type="ECO:0000256" key="3">
    <source>
        <dbReference type="ARBA" id="ARBA00022692"/>
    </source>
</evidence>
<evidence type="ECO:0000256" key="4">
    <source>
        <dbReference type="ARBA" id="ARBA00022989"/>
    </source>
</evidence>
<sequence>MSLSTWLAFAGASLVLLLIPGPTILLVLGDSLANRERSSWSTVAGVAAGDATAMSVSLAGAGALLATSAAAFTLLKLAGGAYLIYLGARALVHARQQGAVPLVTQPRPARRRFASAWAVTALNPKSIVFFIAFVPQFIAPQAGYAAQCAVLLPTFVLLATVNAAAYAHLGRYAAQRLTSATSQRRLGYGGGLALLGAGVLTLGLSRR</sequence>
<dbReference type="GO" id="GO:0015171">
    <property type="term" value="F:amino acid transmembrane transporter activity"/>
    <property type="evidence" value="ECO:0007669"/>
    <property type="project" value="TreeGrafter"/>
</dbReference>
<dbReference type="GO" id="GO:0005886">
    <property type="term" value="C:plasma membrane"/>
    <property type="evidence" value="ECO:0007669"/>
    <property type="project" value="UniProtKB-SubCell"/>
</dbReference>
<dbReference type="AlphaFoldDB" id="A0A1J5QS03"/>
<evidence type="ECO:0000256" key="2">
    <source>
        <dbReference type="ARBA" id="ARBA00022475"/>
    </source>
</evidence>